<dbReference type="InterPro" id="IPR011050">
    <property type="entry name" value="Pectin_lyase_fold/virulence"/>
</dbReference>
<dbReference type="RefSeq" id="WP_115938907.1">
    <property type="nucleotide sequence ID" value="NZ_QRDW01000013.1"/>
</dbReference>
<dbReference type="NCBIfam" id="TIGR01901">
    <property type="entry name" value="adhes_NPXG"/>
    <property type="match status" value="1"/>
</dbReference>
<dbReference type="GO" id="GO:0003824">
    <property type="term" value="F:catalytic activity"/>
    <property type="evidence" value="ECO:0007669"/>
    <property type="project" value="UniProtKB-ARBA"/>
</dbReference>
<feature type="domain" description="Filamentous haemagglutinin FhaB/tRNA nuclease CdiA-like TPS" evidence="1">
    <location>
        <begin position="65"/>
        <end position="185"/>
    </location>
</feature>
<organism evidence="2 3">
    <name type="scientific">Aestuariispira insulae</name>
    <dbReference type="NCBI Taxonomy" id="1461337"/>
    <lineage>
        <taxon>Bacteria</taxon>
        <taxon>Pseudomonadati</taxon>
        <taxon>Pseudomonadota</taxon>
        <taxon>Alphaproteobacteria</taxon>
        <taxon>Rhodospirillales</taxon>
        <taxon>Kiloniellaceae</taxon>
        <taxon>Aestuariispira</taxon>
    </lineage>
</organism>
<evidence type="ECO:0000259" key="1">
    <source>
        <dbReference type="SMART" id="SM00912"/>
    </source>
</evidence>
<dbReference type="SUPFAM" id="SSF51126">
    <property type="entry name" value="Pectin lyase-like"/>
    <property type="match status" value="1"/>
</dbReference>
<dbReference type="InterPro" id="IPR010069">
    <property type="entry name" value="CdiA_FHA1_rpt"/>
</dbReference>
<proteinExistence type="predicted"/>
<name>A0A3D9H5V2_9PROT</name>
<keyword evidence="3" id="KW-1185">Reference proteome</keyword>
<dbReference type="InterPro" id="IPR008619">
    <property type="entry name" value="Filamentous_hemagglutn_rpt"/>
</dbReference>
<dbReference type="OrthoDB" id="2664633at2"/>
<feature type="non-terminal residue" evidence="2">
    <location>
        <position position="1408"/>
    </location>
</feature>
<dbReference type="Pfam" id="PF05860">
    <property type="entry name" value="TPS"/>
    <property type="match status" value="1"/>
</dbReference>
<dbReference type="Pfam" id="PF13332">
    <property type="entry name" value="Fil_haemagg_2"/>
    <property type="match status" value="3"/>
</dbReference>
<dbReference type="NCBIfam" id="TIGR01731">
    <property type="entry name" value="fil_hemag_20aa"/>
    <property type="match status" value="6"/>
</dbReference>
<gene>
    <name evidence="2" type="ORF">DFP90_11388</name>
</gene>
<dbReference type="SMART" id="SM00912">
    <property type="entry name" value="Haemagg_act"/>
    <property type="match status" value="1"/>
</dbReference>
<comment type="caution">
    <text evidence="2">The sequence shown here is derived from an EMBL/GenBank/DDBJ whole genome shotgun (WGS) entry which is preliminary data.</text>
</comment>
<reference evidence="2 3" key="1">
    <citation type="submission" date="2018-07" db="EMBL/GenBank/DDBJ databases">
        <title>Genomic Encyclopedia of Type Strains, Phase III (KMG-III): the genomes of soil and plant-associated and newly described type strains.</title>
        <authorList>
            <person name="Whitman W."/>
        </authorList>
    </citation>
    <scope>NUCLEOTIDE SEQUENCE [LARGE SCALE GENOMIC DNA]</scope>
    <source>
        <strain evidence="2 3">CECT 8488</strain>
    </source>
</reference>
<dbReference type="InterPro" id="IPR008638">
    <property type="entry name" value="FhaB/CdiA-like_TPS"/>
</dbReference>
<dbReference type="Pfam" id="PF05594">
    <property type="entry name" value="Fil_haemagg"/>
    <property type="match status" value="3"/>
</dbReference>
<dbReference type="InterPro" id="IPR012334">
    <property type="entry name" value="Pectin_lyas_fold"/>
</dbReference>
<accession>A0A3D9H5V2</accession>
<evidence type="ECO:0000313" key="2">
    <source>
        <dbReference type="EMBL" id="RED44883.1"/>
    </source>
</evidence>
<dbReference type="Gene3D" id="2.160.20.10">
    <property type="entry name" value="Single-stranded right-handed beta-helix, Pectin lyase-like"/>
    <property type="match status" value="1"/>
</dbReference>
<sequence>MTEKMAFWAEETLSFDKKEKLSSVLRRYASYLLICQFALQPVLAQAQMVPDQSDPSKAPTIDSAPNGVPVVNITRPSASGVSQNRFTEFNVDAQGVILNNSASHGTSQLGGVLLANPNLGGQEARIIVNEVTGSNASQLRGFTEIFGGQAQYVLSNSNGIYCNGCGFINTPRATLTTGQAQYNDGNLTGLDVENSSQIDIDGLGLNAQDIAALDLVARSVRVNAPVNAQDLRVFTGRNLMDYGARTVTVKADDGSAKPALALDGALFGGMYARRIEVIATEDGVGVKMPDDLAAGTGDITITADGGIALKNLSAKTGTTLSSANGDINITGGANGGSSLSLSASNGAVATDAAAVAGALDTVTVTARSVSNNGRIVAGLDANANGTANGDLQITASQDLNNGGTLTAGQDLTAQAADITSTGLIQAGNINSLTVANNATLANLSAGTRAEITATNGNVTVNETVNGGGETVITATNGTVATGADGVIAALDRVTVDAANITNQGEISAGIDSDGNATATGALTLKASQKLTNSHYITSGDSLTVQADEIDNDEGYLLSVGAMTLEGTEGARATAVVNQSGTIETATGDILIRADALSNKRKQFTTGSVKIFDRSYSETSGNPPSNPPGAGISGAGWAYLTDGSTVVVPHPDRGMAYASYYDFGPIRVRQYEVQVTATSAASMLSSGNNLTVDGGTITNEYSAISAKGDIALTGTSLQNTQVNLTKDLYFTGPNGNYNRCVGGPCQWFGNGGGTILVERSTYDTVSATIQAGGSLTGSFTGQINNTTISQTVDDTNLQRSNTITSETPYKPSKLTLNPLDIAEEIPGGREILEEIRNFNGNEASVERRAKFADLGTYFAGEDFLARVPGAAAAREISDKLALGRNAEKTLIDGTIVVETGKRWLDPSVRDSEGQMKQLVDNAVEAAGNLQLAFGVSLSAVQIQALTKNIVWYEEQEINGHKVLLPKIYLASTTGSVINDKGTLAAGSDIRLDAGTTLANSGNIEAGNTITLTAQDDLVNSGGRIQSGGDLSLEAVNGDLVNQTETYDLRTKANEIQTVARTKGELISGGDLTLKAGNDVTVKGAAITALGDAAIEAGNNVEIGTIALRDKKESVFEGGHDKSDRTTVEGSSILVDGALSITAGEDLTVRGSAVAAGGDLALKAGDDLTITSDQNTATYDTSRSKKSFWKSSSLQANGLQIEQQSSVIGAGGTLSLEAGDNARITASAVNAGSDLSIKANDVLVDTARDVKEDFLETKRSGFFVEGSASGDGVGFSAGARKEQHKFDTDSATQVVSGLNSGGAITIEATQDAVIDSATLSAAGDVNVRAGNDIDLKASSDTFSHSEEHKIKQAGISVSLKQNVTQAVESVANLPQALTEGEGGAAAQGVTAASAVLKVASAVTALQKGAV</sequence>
<protein>
    <submittedName>
        <fullName evidence="2">Filamentous hemagglutinin family protein</fullName>
    </submittedName>
</protein>
<dbReference type="InterPro" id="IPR025157">
    <property type="entry name" value="Hemagglutinin_rpt"/>
</dbReference>
<evidence type="ECO:0000313" key="3">
    <source>
        <dbReference type="Proteomes" id="UP000256845"/>
    </source>
</evidence>
<dbReference type="Proteomes" id="UP000256845">
    <property type="component" value="Unassembled WGS sequence"/>
</dbReference>
<dbReference type="EMBL" id="QRDW01000013">
    <property type="protein sequence ID" value="RED44883.1"/>
    <property type="molecule type" value="Genomic_DNA"/>
</dbReference>